<dbReference type="InterPro" id="IPR001179">
    <property type="entry name" value="PPIase_FKBP_dom"/>
</dbReference>
<dbReference type="Pfam" id="PF01346">
    <property type="entry name" value="FKBP_N"/>
    <property type="match status" value="1"/>
</dbReference>
<dbReference type="EMBL" id="JASSOM010000073">
    <property type="protein sequence ID" value="MDK9365406.1"/>
    <property type="molecule type" value="Genomic_DNA"/>
</dbReference>
<evidence type="ECO:0000313" key="7">
    <source>
        <dbReference type="EMBL" id="MDK9365406.1"/>
    </source>
</evidence>
<keyword evidence="8" id="KW-1185">Reference proteome</keyword>
<comment type="caution">
    <text evidence="7">The sequence shown here is derived from an EMBL/GenBank/DDBJ whole genome shotgun (WGS) entry which is preliminary data.</text>
</comment>
<gene>
    <name evidence="7" type="ORF">QQF32_19600</name>
</gene>
<sequence length="478" mass="52804">MASTNHALFIVSAVGLVVLTAVSCPTLSAEHPLSQLSSLDMLVEEATEEPALFSVAPLALPKIRRVSTHPTDLTEKKKVVRNVIHHPRLRTQVKSVVSKPLVSDDMNQVALMKHSLENGREEMQKMQQSLRSMSEKLSQANSHNAELQEKLNQSQLTQTTLEEKTAAMIKDNENNNHNVAVQLTKYEHAEQQFNQDKTQDAKTIASLEQQITQLSEYQSAGRASQTALQEKLKASTARVAEVEALLSKVQQQLDEKSQQLNAQKTASTLSPSPHSEAEIRDYALGAYWAQEMMGMMKQKAQSGYHIGQQQVLSGAADMFNNKLKLPYQQLASVLKKLYAESDSNNQGRAQSSDTEKNYLSAFRKYPGVKHAKLGFDYLIIEPGEGKISKRDTASIVVRESLPDGEVISDMLSQGTVLTLQFAKFPPLFQGSLALLGNGGEIRIVVPPELAYGEKGRPPKVSPNETMVYDIKVVNIQKG</sequence>
<dbReference type="PROSITE" id="PS50059">
    <property type="entry name" value="FKBP_PPIASE"/>
    <property type="match status" value="1"/>
</dbReference>
<dbReference type="InterPro" id="IPR046357">
    <property type="entry name" value="PPIase_dom_sf"/>
</dbReference>
<evidence type="ECO:0000256" key="2">
    <source>
        <dbReference type="ARBA" id="ARBA00013194"/>
    </source>
</evidence>
<dbReference type="GO" id="GO:0006457">
    <property type="term" value="P:protein folding"/>
    <property type="evidence" value="ECO:0007669"/>
    <property type="project" value="InterPro"/>
</dbReference>
<reference evidence="7 8" key="1">
    <citation type="submission" date="2023-06" db="EMBL/GenBank/DDBJ databases">
        <title>Identification and characterization of antibiotic-resistant Gram-negative bacteria.</title>
        <authorList>
            <person name="Cho G.-S."/>
            <person name="Lee J."/>
            <person name="Tai E."/>
            <person name="Jeong S."/>
            <person name="Kim I."/>
            <person name="Kim B.-E."/>
            <person name="Jeong M.-I."/>
            <person name="Oh K.-K."/>
            <person name="Franz C.M.A.P."/>
        </authorList>
    </citation>
    <scope>NUCLEOTIDE SEQUENCE [LARGE SCALE GENOMIC DNA]</scope>
    <source>
        <strain evidence="7 8">V106_12</strain>
    </source>
</reference>
<dbReference type="AlphaFoldDB" id="A0AAP4FXD1"/>
<evidence type="ECO:0000256" key="3">
    <source>
        <dbReference type="ARBA" id="ARBA00023110"/>
    </source>
</evidence>
<feature type="coiled-coil region" evidence="5">
    <location>
        <begin position="116"/>
        <end position="164"/>
    </location>
</feature>
<proteinExistence type="predicted"/>
<feature type="coiled-coil region" evidence="5">
    <location>
        <begin position="232"/>
        <end position="266"/>
    </location>
</feature>
<dbReference type="GO" id="GO:0003755">
    <property type="term" value="F:peptidyl-prolyl cis-trans isomerase activity"/>
    <property type="evidence" value="ECO:0007669"/>
    <property type="project" value="UniProtKB-KW"/>
</dbReference>
<feature type="domain" description="PPIase FKBP-type" evidence="6">
    <location>
        <begin position="390"/>
        <end position="476"/>
    </location>
</feature>
<dbReference type="Pfam" id="PF00254">
    <property type="entry name" value="FKBP_C"/>
    <property type="match status" value="1"/>
</dbReference>
<dbReference type="EC" id="5.2.1.8" evidence="2 4"/>
<protein>
    <recommendedName>
        <fullName evidence="2 4">peptidylprolyl isomerase</fullName>
        <ecNumber evidence="2 4">5.2.1.8</ecNumber>
    </recommendedName>
</protein>
<evidence type="ECO:0000313" key="8">
    <source>
        <dbReference type="Proteomes" id="UP001223214"/>
    </source>
</evidence>
<evidence type="ECO:0000256" key="1">
    <source>
        <dbReference type="ARBA" id="ARBA00000971"/>
    </source>
</evidence>
<evidence type="ECO:0000256" key="4">
    <source>
        <dbReference type="PROSITE-ProRule" id="PRU00277"/>
    </source>
</evidence>
<dbReference type="SUPFAM" id="SSF54534">
    <property type="entry name" value="FKBP-like"/>
    <property type="match status" value="1"/>
</dbReference>
<evidence type="ECO:0000256" key="5">
    <source>
        <dbReference type="SAM" id="Coils"/>
    </source>
</evidence>
<keyword evidence="5" id="KW-0175">Coiled coil</keyword>
<dbReference type="Proteomes" id="UP001223214">
    <property type="component" value="Unassembled WGS sequence"/>
</dbReference>
<dbReference type="Gene3D" id="3.10.50.40">
    <property type="match status" value="1"/>
</dbReference>
<evidence type="ECO:0000259" key="6">
    <source>
        <dbReference type="PROSITE" id="PS50059"/>
    </source>
</evidence>
<keyword evidence="3 4" id="KW-0697">Rotamase</keyword>
<name>A0AAP4FXD1_9ENTR</name>
<keyword evidence="4 7" id="KW-0413">Isomerase</keyword>
<organism evidence="7 8">
    <name type="scientific">Lelliottia wanjuensis</name>
    <dbReference type="NCBI Taxonomy" id="3050585"/>
    <lineage>
        <taxon>Bacteria</taxon>
        <taxon>Pseudomonadati</taxon>
        <taxon>Pseudomonadota</taxon>
        <taxon>Gammaproteobacteria</taxon>
        <taxon>Enterobacterales</taxon>
        <taxon>Enterobacteriaceae</taxon>
        <taxon>Lelliottia</taxon>
    </lineage>
</organism>
<dbReference type="InterPro" id="IPR000774">
    <property type="entry name" value="PPIase_FKBP_N"/>
</dbReference>
<dbReference type="RefSeq" id="WP_285149590.1">
    <property type="nucleotide sequence ID" value="NZ_JASSOM010000073.1"/>
</dbReference>
<accession>A0AAP4FXD1</accession>
<comment type="catalytic activity">
    <reaction evidence="1 4">
        <text>[protein]-peptidylproline (omega=180) = [protein]-peptidylproline (omega=0)</text>
        <dbReference type="Rhea" id="RHEA:16237"/>
        <dbReference type="Rhea" id="RHEA-COMP:10747"/>
        <dbReference type="Rhea" id="RHEA-COMP:10748"/>
        <dbReference type="ChEBI" id="CHEBI:83833"/>
        <dbReference type="ChEBI" id="CHEBI:83834"/>
        <dbReference type="EC" id="5.2.1.8"/>
    </reaction>
</comment>
<dbReference type="Gene3D" id="1.10.287.1490">
    <property type="match status" value="1"/>
</dbReference>